<proteinExistence type="predicted"/>
<evidence type="ECO:0000256" key="1">
    <source>
        <dbReference type="SAM" id="MobiDB-lite"/>
    </source>
</evidence>
<sequence>MSDAASGSTSSETPARGRGRGRGRSNRGGLGKYLRARGRGRGFGRPAEFSKRLLLEGEGPQVEGEDEEIAAERAAKFSRRQLGTNADRYAEPEPELDSDGEPIIEPEVDLSHFLEKQRLADAPLLAGLEQNDRDDDDVDTSLAHISSKSLVSGASRKGKVEQIVWDDELNKMSQEKAAAEAARDLKIRLRAKSEKMRGKPTVIPKDRLAEPKYIDAPALPSADAQSKDPKAEMQDFLDDLLG</sequence>
<dbReference type="OrthoDB" id="2505473at2759"/>
<evidence type="ECO:0000313" key="2">
    <source>
        <dbReference type="EMBL" id="KIK01741.1"/>
    </source>
</evidence>
<feature type="compositionally biased region" description="Basic and acidic residues" evidence="1">
    <location>
        <begin position="204"/>
        <end position="213"/>
    </location>
</feature>
<reference evidence="3" key="2">
    <citation type="submission" date="2015-01" db="EMBL/GenBank/DDBJ databases">
        <title>Evolutionary Origins and Diversification of the Mycorrhizal Mutualists.</title>
        <authorList>
            <consortium name="DOE Joint Genome Institute"/>
            <consortium name="Mycorrhizal Genomics Consortium"/>
            <person name="Kohler A."/>
            <person name="Kuo A."/>
            <person name="Nagy L.G."/>
            <person name="Floudas D."/>
            <person name="Copeland A."/>
            <person name="Barry K.W."/>
            <person name="Cichocki N."/>
            <person name="Veneault-Fourrey C."/>
            <person name="LaButti K."/>
            <person name="Lindquist E.A."/>
            <person name="Lipzen A."/>
            <person name="Lundell T."/>
            <person name="Morin E."/>
            <person name="Murat C."/>
            <person name="Riley R."/>
            <person name="Ohm R."/>
            <person name="Sun H."/>
            <person name="Tunlid A."/>
            <person name="Henrissat B."/>
            <person name="Grigoriev I.V."/>
            <person name="Hibbett D.S."/>
            <person name="Martin F."/>
        </authorList>
    </citation>
    <scope>NUCLEOTIDE SEQUENCE [LARGE SCALE GENOMIC DNA]</scope>
    <source>
        <strain evidence="3">LaAM-08-1</strain>
    </source>
</reference>
<evidence type="ECO:0000313" key="3">
    <source>
        <dbReference type="Proteomes" id="UP000054477"/>
    </source>
</evidence>
<name>A0A0C9X9R1_9AGAR</name>
<feature type="compositionally biased region" description="Acidic residues" evidence="1">
    <location>
        <begin position="92"/>
        <end position="102"/>
    </location>
</feature>
<dbReference type="EMBL" id="KN838602">
    <property type="protein sequence ID" value="KIK01741.1"/>
    <property type="molecule type" value="Genomic_DNA"/>
</dbReference>
<protein>
    <submittedName>
        <fullName evidence="2">Uncharacterized protein</fullName>
    </submittedName>
</protein>
<dbReference type="Proteomes" id="UP000054477">
    <property type="component" value="Unassembled WGS sequence"/>
</dbReference>
<accession>A0A0C9X9R1</accession>
<dbReference type="AlphaFoldDB" id="A0A0C9X9R1"/>
<gene>
    <name evidence="2" type="ORF">K443DRAFT_550426</name>
</gene>
<feature type="compositionally biased region" description="Polar residues" evidence="1">
    <location>
        <begin position="1"/>
        <end position="13"/>
    </location>
</feature>
<keyword evidence="3" id="KW-1185">Reference proteome</keyword>
<reference evidence="2 3" key="1">
    <citation type="submission" date="2014-04" db="EMBL/GenBank/DDBJ databases">
        <authorList>
            <consortium name="DOE Joint Genome Institute"/>
            <person name="Kuo A."/>
            <person name="Kohler A."/>
            <person name="Nagy L.G."/>
            <person name="Floudas D."/>
            <person name="Copeland A."/>
            <person name="Barry K.W."/>
            <person name="Cichocki N."/>
            <person name="Veneault-Fourrey C."/>
            <person name="LaButti K."/>
            <person name="Lindquist E.A."/>
            <person name="Lipzen A."/>
            <person name="Lundell T."/>
            <person name="Morin E."/>
            <person name="Murat C."/>
            <person name="Sun H."/>
            <person name="Tunlid A."/>
            <person name="Henrissat B."/>
            <person name="Grigoriev I.V."/>
            <person name="Hibbett D.S."/>
            <person name="Martin F."/>
            <person name="Nordberg H.P."/>
            <person name="Cantor M.N."/>
            <person name="Hua S.X."/>
        </authorList>
    </citation>
    <scope>NUCLEOTIDE SEQUENCE [LARGE SCALE GENOMIC DNA]</scope>
    <source>
        <strain evidence="2 3">LaAM-08-1</strain>
    </source>
</reference>
<feature type="region of interest" description="Disordered" evidence="1">
    <location>
        <begin position="196"/>
        <end position="242"/>
    </location>
</feature>
<dbReference type="HOGENOM" id="CLU_102303_0_0_1"/>
<organism evidence="2 3">
    <name type="scientific">Laccaria amethystina LaAM-08-1</name>
    <dbReference type="NCBI Taxonomy" id="1095629"/>
    <lineage>
        <taxon>Eukaryota</taxon>
        <taxon>Fungi</taxon>
        <taxon>Dikarya</taxon>
        <taxon>Basidiomycota</taxon>
        <taxon>Agaricomycotina</taxon>
        <taxon>Agaricomycetes</taxon>
        <taxon>Agaricomycetidae</taxon>
        <taxon>Agaricales</taxon>
        <taxon>Agaricineae</taxon>
        <taxon>Hydnangiaceae</taxon>
        <taxon>Laccaria</taxon>
    </lineage>
</organism>
<feature type="region of interest" description="Disordered" evidence="1">
    <location>
        <begin position="1"/>
        <end position="102"/>
    </location>
</feature>